<evidence type="ECO:0000313" key="1">
    <source>
        <dbReference type="EMBL" id="KAH6923667.1"/>
    </source>
</evidence>
<accession>A0ACB7RPC2</accession>
<keyword evidence="2" id="KW-1185">Reference proteome</keyword>
<dbReference type="EMBL" id="CM023488">
    <property type="protein sequence ID" value="KAH6923667.1"/>
    <property type="molecule type" value="Genomic_DNA"/>
</dbReference>
<name>A0ACB7RPC2_HYAAI</name>
<proteinExistence type="predicted"/>
<protein>
    <submittedName>
        <fullName evidence="1">Uncharacterized protein</fullName>
    </submittedName>
</protein>
<gene>
    <name evidence="1" type="ORF">HPB50_004407</name>
</gene>
<organism evidence="1 2">
    <name type="scientific">Hyalomma asiaticum</name>
    <name type="common">Tick</name>
    <dbReference type="NCBI Taxonomy" id="266040"/>
    <lineage>
        <taxon>Eukaryota</taxon>
        <taxon>Metazoa</taxon>
        <taxon>Ecdysozoa</taxon>
        <taxon>Arthropoda</taxon>
        <taxon>Chelicerata</taxon>
        <taxon>Arachnida</taxon>
        <taxon>Acari</taxon>
        <taxon>Parasitiformes</taxon>
        <taxon>Ixodida</taxon>
        <taxon>Ixodoidea</taxon>
        <taxon>Ixodidae</taxon>
        <taxon>Hyalomminae</taxon>
        <taxon>Hyalomma</taxon>
    </lineage>
</organism>
<reference evidence="1" key="1">
    <citation type="submission" date="2020-05" db="EMBL/GenBank/DDBJ databases">
        <title>Large-scale comparative analyses of tick genomes elucidate their genetic diversity and vector capacities.</title>
        <authorList>
            <person name="Jia N."/>
            <person name="Wang J."/>
            <person name="Shi W."/>
            <person name="Du L."/>
            <person name="Sun Y."/>
            <person name="Zhan W."/>
            <person name="Jiang J."/>
            <person name="Wang Q."/>
            <person name="Zhang B."/>
            <person name="Ji P."/>
            <person name="Sakyi L.B."/>
            <person name="Cui X."/>
            <person name="Yuan T."/>
            <person name="Jiang B."/>
            <person name="Yang W."/>
            <person name="Lam T.T.-Y."/>
            <person name="Chang Q."/>
            <person name="Ding S."/>
            <person name="Wang X."/>
            <person name="Zhu J."/>
            <person name="Ruan X."/>
            <person name="Zhao L."/>
            <person name="Wei J."/>
            <person name="Que T."/>
            <person name="Du C."/>
            <person name="Cheng J."/>
            <person name="Dai P."/>
            <person name="Han X."/>
            <person name="Huang E."/>
            <person name="Gao Y."/>
            <person name="Liu J."/>
            <person name="Shao H."/>
            <person name="Ye R."/>
            <person name="Li L."/>
            <person name="Wei W."/>
            <person name="Wang X."/>
            <person name="Wang C."/>
            <person name="Yang T."/>
            <person name="Huo Q."/>
            <person name="Li W."/>
            <person name="Guo W."/>
            <person name="Chen H."/>
            <person name="Zhou L."/>
            <person name="Ni X."/>
            <person name="Tian J."/>
            <person name="Zhou Y."/>
            <person name="Sheng Y."/>
            <person name="Liu T."/>
            <person name="Pan Y."/>
            <person name="Xia L."/>
            <person name="Li J."/>
            <person name="Zhao F."/>
            <person name="Cao W."/>
        </authorList>
    </citation>
    <scope>NUCLEOTIDE SEQUENCE</scope>
    <source>
        <strain evidence="1">Hyas-2018</strain>
    </source>
</reference>
<evidence type="ECO:0000313" key="2">
    <source>
        <dbReference type="Proteomes" id="UP000821845"/>
    </source>
</evidence>
<comment type="caution">
    <text evidence="1">The sequence shown here is derived from an EMBL/GenBank/DDBJ whole genome shotgun (WGS) entry which is preliminary data.</text>
</comment>
<sequence length="167" mass="19084">MEPKGDAIHAIDVKLPPFWTADPELWFVQLESQFTARALPPTKVTPHGRRPSTRSSQRGTARATDKTAEAIDFQENWDKTYRIVLAPSYVYNQSWTGTARAPVFCQTPIPVAKPRSGAQFDAGALTRATSRWLWIVHRIDTRQKLPQSDCYRERADRRGSRHVHTRT</sequence>
<dbReference type="Proteomes" id="UP000821845">
    <property type="component" value="Chromosome 8"/>
</dbReference>